<organism evidence="1 2">
    <name type="scientific">Zophobas morio</name>
    <dbReference type="NCBI Taxonomy" id="2755281"/>
    <lineage>
        <taxon>Eukaryota</taxon>
        <taxon>Metazoa</taxon>
        <taxon>Ecdysozoa</taxon>
        <taxon>Arthropoda</taxon>
        <taxon>Hexapoda</taxon>
        <taxon>Insecta</taxon>
        <taxon>Pterygota</taxon>
        <taxon>Neoptera</taxon>
        <taxon>Endopterygota</taxon>
        <taxon>Coleoptera</taxon>
        <taxon>Polyphaga</taxon>
        <taxon>Cucujiformia</taxon>
        <taxon>Tenebrionidae</taxon>
        <taxon>Zophobas</taxon>
    </lineage>
</organism>
<gene>
    <name evidence="1" type="ORF">Zmor_012498</name>
</gene>
<dbReference type="EMBL" id="JALNTZ010000004">
    <property type="protein sequence ID" value="KAJ3653236.1"/>
    <property type="molecule type" value="Genomic_DNA"/>
</dbReference>
<keyword evidence="2" id="KW-1185">Reference proteome</keyword>
<evidence type="ECO:0000313" key="2">
    <source>
        <dbReference type="Proteomes" id="UP001168821"/>
    </source>
</evidence>
<sequence length="74" mass="8520">MHSKQHLLPYATLSRNRLKVGSLSSSDHSLVMDARGGLGRPKRIDRCKNLHKFQRDTDIPTGLEDYFYHGFDHP</sequence>
<protein>
    <submittedName>
        <fullName evidence="1">Uncharacterized protein</fullName>
    </submittedName>
</protein>
<proteinExistence type="predicted"/>
<dbReference type="Proteomes" id="UP001168821">
    <property type="component" value="Unassembled WGS sequence"/>
</dbReference>
<accession>A0AA38IDI1</accession>
<evidence type="ECO:0000313" key="1">
    <source>
        <dbReference type="EMBL" id="KAJ3653236.1"/>
    </source>
</evidence>
<dbReference type="AlphaFoldDB" id="A0AA38IDI1"/>
<name>A0AA38IDI1_9CUCU</name>
<reference evidence="1" key="1">
    <citation type="journal article" date="2023" name="G3 (Bethesda)">
        <title>Whole genome assemblies of Zophobas morio and Tenebrio molitor.</title>
        <authorList>
            <person name="Kaur S."/>
            <person name="Stinson S.A."/>
            <person name="diCenzo G.C."/>
        </authorList>
    </citation>
    <scope>NUCLEOTIDE SEQUENCE</scope>
    <source>
        <strain evidence="1">QUZm001</strain>
    </source>
</reference>
<comment type="caution">
    <text evidence="1">The sequence shown here is derived from an EMBL/GenBank/DDBJ whole genome shotgun (WGS) entry which is preliminary data.</text>
</comment>